<organism evidence="1 2">
    <name type="scientific">Tolypothrix bouteillei VB521301</name>
    <dbReference type="NCBI Taxonomy" id="1479485"/>
    <lineage>
        <taxon>Bacteria</taxon>
        <taxon>Bacillati</taxon>
        <taxon>Cyanobacteriota</taxon>
        <taxon>Cyanophyceae</taxon>
        <taxon>Nostocales</taxon>
        <taxon>Tolypothrichaceae</taxon>
        <taxon>Tolypothrix</taxon>
    </lineage>
</organism>
<dbReference type="AlphaFoldDB" id="A0A8S9T3A2"/>
<name>A0A8S9T3A2_9CYAN</name>
<accession>A0A8S9T3A2</accession>
<protein>
    <submittedName>
        <fullName evidence="1">Uncharacterized protein</fullName>
    </submittedName>
</protein>
<evidence type="ECO:0000313" key="1">
    <source>
        <dbReference type="EMBL" id="KAF3886062.1"/>
    </source>
</evidence>
<gene>
    <name evidence="1" type="ORF">DA73_0400011720</name>
</gene>
<comment type="caution">
    <text evidence="1">The sequence shown here is derived from an EMBL/GenBank/DDBJ whole genome shotgun (WGS) entry which is preliminary data.</text>
</comment>
<reference evidence="1" key="1">
    <citation type="journal article" date="2015" name="Genome Announc.">
        <title>Draft Genome Sequence of Tolypothrix boutellei Strain VB521301.</title>
        <authorList>
            <person name="Chandrababunaidu M.M."/>
            <person name="Singh D."/>
            <person name="Sen D."/>
            <person name="Bhan S."/>
            <person name="Das S."/>
            <person name="Gupta A."/>
            <person name="Adhikary S.P."/>
            <person name="Tripathy S."/>
        </authorList>
    </citation>
    <scope>NUCLEOTIDE SEQUENCE</scope>
    <source>
        <strain evidence="1">VB521301</strain>
    </source>
</reference>
<dbReference type="EMBL" id="JHEG04000001">
    <property type="protein sequence ID" value="KAF3886062.1"/>
    <property type="molecule type" value="Genomic_DNA"/>
</dbReference>
<reference evidence="1" key="2">
    <citation type="submission" date="2019-11" db="EMBL/GenBank/DDBJ databases">
        <title>Improved Assembly of Tolypothrix boutellei genome.</title>
        <authorList>
            <person name="Sarangi A.N."/>
            <person name="Mukherjee M."/>
            <person name="Ghosh S."/>
            <person name="Singh D."/>
            <person name="Das A."/>
            <person name="Kant S."/>
            <person name="Prusty A."/>
            <person name="Tripathy S."/>
        </authorList>
    </citation>
    <scope>NUCLEOTIDE SEQUENCE</scope>
    <source>
        <strain evidence="1">VB521301</strain>
    </source>
</reference>
<keyword evidence="2" id="KW-1185">Reference proteome</keyword>
<dbReference type="Proteomes" id="UP000029738">
    <property type="component" value="Unassembled WGS sequence"/>
</dbReference>
<evidence type="ECO:0000313" key="2">
    <source>
        <dbReference type="Proteomes" id="UP000029738"/>
    </source>
</evidence>
<proteinExistence type="predicted"/>
<sequence>MTHKILIQVTISHLLSLCSLRTLRFKSHLFNRRGAEYAEVRGEKVINFLKFSPTLTGLGGYAPPMCISQIKPNCFAIKPTPLQLFSTRLLRPCGSET</sequence>